<feature type="transmembrane region" description="Helical" evidence="1">
    <location>
        <begin position="93"/>
        <end position="114"/>
    </location>
</feature>
<evidence type="ECO:0000313" key="3">
    <source>
        <dbReference type="Proteomes" id="UP000675284"/>
    </source>
</evidence>
<dbReference type="InterPro" id="IPR036249">
    <property type="entry name" value="Thioredoxin-like_sf"/>
</dbReference>
<gene>
    <name evidence="2" type="ORF">KCX74_15835</name>
</gene>
<comment type="caution">
    <text evidence="2">The sequence shown here is derived from an EMBL/GenBank/DDBJ whole genome shotgun (WGS) entry which is preliminary data.</text>
</comment>
<dbReference type="EMBL" id="JAGSOT010000057">
    <property type="protein sequence ID" value="MBR7797501.1"/>
    <property type="molecule type" value="Genomic_DNA"/>
</dbReference>
<keyword evidence="1" id="KW-0472">Membrane</keyword>
<dbReference type="SUPFAM" id="SSF52833">
    <property type="entry name" value="Thioredoxin-like"/>
    <property type="match status" value="1"/>
</dbReference>
<dbReference type="GO" id="GO:0015035">
    <property type="term" value="F:protein-disulfide reductase activity"/>
    <property type="evidence" value="ECO:0007669"/>
    <property type="project" value="InterPro"/>
</dbReference>
<organism evidence="2 3">
    <name type="scientific">Virgibacillus salarius</name>
    <dbReference type="NCBI Taxonomy" id="447199"/>
    <lineage>
        <taxon>Bacteria</taxon>
        <taxon>Bacillati</taxon>
        <taxon>Bacillota</taxon>
        <taxon>Bacilli</taxon>
        <taxon>Bacillales</taxon>
        <taxon>Bacillaceae</taxon>
        <taxon>Virgibacillus</taxon>
    </lineage>
</organism>
<accession>A0A941DY17</accession>
<name>A0A941DY17_9BACI</name>
<reference evidence="2" key="1">
    <citation type="submission" date="2021-04" db="EMBL/GenBank/DDBJ databases">
        <title>Isolation and polyphasic classification of algal microorganism.</title>
        <authorList>
            <person name="Wang S."/>
        </authorList>
    </citation>
    <scope>NUCLEOTIDE SEQUENCE</scope>
    <source>
        <strain evidence="2">720a</strain>
    </source>
</reference>
<dbReference type="Pfam" id="PF04134">
    <property type="entry name" value="DCC1-like"/>
    <property type="match status" value="1"/>
</dbReference>
<keyword evidence="1" id="KW-0812">Transmembrane</keyword>
<dbReference type="AlphaFoldDB" id="A0A941DY17"/>
<dbReference type="RefSeq" id="WP_121604915.1">
    <property type="nucleotide sequence ID" value="NZ_BAAACY010000110.1"/>
</dbReference>
<keyword evidence="3" id="KW-1185">Reference proteome</keyword>
<sequence length="140" mass="16291">MKLNRSNKSKEKNRVLVFYDTWCPVCTRSMKILAKMDCFRRLQYESTRNIAVLNEYGLEYEKVEKRMHTIIIINGVIEEGIDSILRIAKQVPFLWPAVPLLKLFIWVGVGSRLYDWLASKRKILPVGGCEGDSCRIHDKS</sequence>
<evidence type="ECO:0000313" key="2">
    <source>
        <dbReference type="EMBL" id="MBR7797501.1"/>
    </source>
</evidence>
<keyword evidence="1" id="KW-1133">Transmembrane helix</keyword>
<dbReference type="Proteomes" id="UP000675284">
    <property type="component" value="Unassembled WGS sequence"/>
</dbReference>
<protein>
    <submittedName>
        <fullName evidence="2">DUF393 domain-containing protein</fullName>
    </submittedName>
</protein>
<dbReference type="Gene3D" id="3.40.30.10">
    <property type="entry name" value="Glutaredoxin"/>
    <property type="match status" value="1"/>
</dbReference>
<dbReference type="InterPro" id="IPR007263">
    <property type="entry name" value="DCC1-like"/>
</dbReference>
<proteinExistence type="predicted"/>
<evidence type="ECO:0000256" key="1">
    <source>
        <dbReference type="SAM" id="Phobius"/>
    </source>
</evidence>